<dbReference type="RefSeq" id="WP_179279216.1">
    <property type="nucleotide sequence ID" value="NZ_FZNP01000027.1"/>
</dbReference>
<dbReference type="EMBL" id="FZNP01000027">
    <property type="protein sequence ID" value="SNS74043.1"/>
    <property type="molecule type" value="Genomic_DNA"/>
</dbReference>
<dbReference type="Gene3D" id="3.40.50.10140">
    <property type="entry name" value="Toll/interleukin-1 receptor homology (TIR) domain"/>
    <property type="match status" value="1"/>
</dbReference>
<proteinExistence type="predicted"/>
<dbReference type="PROSITE" id="PS50104">
    <property type="entry name" value="TIR"/>
    <property type="match status" value="1"/>
</dbReference>
<dbReference type="InterPro" id="IPR000157">
    <property type="entry name" value="TIR_dom"/>
</dbReference>
<feature type="region of interest" description="Disordered" evidence="1">
    <location>
        <begin position="376"/>
        <end position="398"/>
    </location>
</feature>
<accession>A0A239GZR5</accession>
<feature type="domain" description="TIR" evidence="2">
    <location>
        <begin position="10"/>
        <end position="181"/>
    </location>
</feature>
<dbReference type="AlphaFoldDB" id="A0A239GZR5"/>
<dbReference type="InterPro" id="IPR047603">
    <property type="entry name" value="FxsC_N"/>
</dbReference>
<dbReference type="NCBIfam" id="NF040588">
    <property type="entry name" value="FxsC_Nterm"/>
    <property type="match status" value="1"/>
</dbReference>
<dbReference type="SUPFAM" id="SSF52200">
    <property type="entry name" value="Toll/Interleukin receptor TIR domain"/>
    <property type="match status" value="1"/>
</dbReference>
<sequence>MSGRSSSENERPQFFLSYARSRFQPEVSDRWVTQFFDDLCQDVGQTMGVSNPGFMDRQIPVGVEWSGRLKIALSNCRIFVALFSPAYFESDYCGREWAAFQRRCQAQALGQNPPSAIIPAFWVPMELDELPSSVHSMQNISPGFPEAYAAEGLYGIMKLSRYREDYEETVLRLARLIKERAAECDLMTSSVSPLEALQSPFTDTSPARNRPIVRLTLAAQQLDQLPRGRDAYYYGRTALEWMPYRDHDHLVPIGAYAREVLEEMGHGSVVDGIDDAAQDPLEEPGVLVVDPWAAKDPVIGKRLRQMDRDPVNLLAPFNSEDHETMTASADLAEGLTEVLPRSMALIGSATRLASLNAFRDALPKAVHEAVSRYFKTTEVHPPQTPPTMSRPSLQGPEF</sequence>
<gene>
    <name evidence="3" type="ORF">SAMN06265355_12716</name>
</gene>
<evidence type="ECO:0000259" key="2">
    <source>
        <dbReference type="PROSITE" id="PS50104"/>
    </source>
</evidence>
<reference evidence="4" key="1">
    <citation type="submission" date="2017-06" db="EMBL/GenBank/DDBJ databases">
        <authorList>
            <person name="Varghese N."/>
            <person name="Submissions S."/>
        </authorList>
    </citation>
    <scope>NUCLEOTIDE SEQUENCE [LARGE SCALE GENOMIC DNA]</scope>
    <source>
        <strain evidence="4">DSM 44485</strain>
    </source>
</reference>
<protein>
    <submittedName>
        <fullName evidence="3">FxsC C-terminal domain-containing protein</fullName>
    </submittedName>
</protein>
<organism evidence="3 4">
    <name type="scientific">Actinomadura mexicana</name>
    <dbReference type="NCBI Taxonomy" id="134959"/>
    <lineage>
        <taxon>Bacteria</taxon>
        <taxon>Bacillati</taxon>
        <taxon>Actinomycetota</taxon>
        <taxon>Actinomycetes</taxon>
        <taxon>Streptosporangiales</taxon>
        <taxon>Thermomonosporaceae</taxon>
        <taxon>Actinomadura</taxon>
    </lineage>
</organism>
<evidence type="ECO:0000313" key="3">
    <source>
        <dbReference type="EMBL" id="SNS74043.1"/>
    </source>
</evidence>
<dbReference type="Proteomes" id="UP000198420">
    <property type="component" value="Unassembled WGS sequence"/>
</dbReference>
<dbReference type="InterPro" id="IPR026367">
    <property type="entry name" value="FxsC_C"/>
</dbReference>
<dbReference type="Pfam" id="PF13676">
    <property type="entry name" value="TIR_2"/>
    <property type="match status" value="1"/>
</dbReference>
<dbReference type="GO" id="GO:0007165">
    <property type="term" value="P:signal transduction"/>
    <property type="evidence" value="ECO:0007669"/>
    <property type="project" value="InterPro"/>
</dbReference>
<dbReference type="InterPro" id="IPR035897">
    <property type="entry name" value="Toll_tir_struct_dom_sf"/>
</dbReference>
<name>A0A239GZR5_9ACTN</name>
<dbReference type="NCBIfam" id="TIGR04276">
    <property type="entry name" value="FxsC_Cterm"/>
    <property type="match status" value="1"/>
</dbReference>
<evidence type="ECO:0000313" key="4">
    <source>
        <dbReference type="Proteomes" id="UP000198420"/>
    </source>
</evidence>
<evidence type="ECO:0000256" key="1">
    <source>
        <dbReference type="SAM" id="MobiDB-lite"/>
    </source>
</evidence>
<keyword evidence="4" id="KW-1185">Reference proteome</keyword>